<evidence type="ECO:0000256" key="3">
    <source>
        <dbReference type="ARBA" id="ARBA00023163"/>
    </source>
</evidence>
<keyword evidence="1" id="KW-0805">Transcription regulation</keyword>
<dbReference type="SUPFAM" id="SSF48498">
    <property type="entry name" value="Tetracyclin repressor-like, C-terminal domain"/>
    <property type="match status" value="1"/>
</dbReference>
<evidence type="ECO:0000256" key="4">
    <source>
        <dbReference type="PROSITE-ProRule" id="PRU00335"/>
    </source>
</evidence>
<dbReference type="PROSITE" id="PS50977">
    <property type="entry name" value="HTH_TETR_2"/>
    <property type="match status" value="1"/>
</dbReference>
<keyword evidence="3" id="KW-0804">Transcription</keyword>
<evidence type="ECO:0000259" key="5">
    <source>
        <dbReference type="PROSITE" id="PS50977"/>
    </source>
</evidence>
<dbReference type="InterPro" id="IPR050109">
    <property type="entry name" value="HTH-type_TetR-like_transc_reg"/>
</dbReference>
<dbReference type="Pfam" id="PF13305">
    <property type="entry name" value="TetR_C_33"/>
    <property type="match status" value="1"/>
</dbReference>
<sequence>MTTPRTRARNKRGEGAQLRDEIVDAAMTLLEDGTPQNVTLRGVARQAGISAPSIYPHFPDLDSILLAVAQRAFGILEQELGAPDDADPVERLRAICAAYLTFAERRPHQYRVMFGAVWDAGQALERAPAMADELAVLGMGAFEIFRRTLADCVAAGRSASADPFGDATALWVGLHGFAELQVATPLFPWPPGLRESIIDRMALLR</sequence>
<dbReference type="InterPro" id="IPR036271">
    <property type="entry name" value="Tet_transcr_reg_TetR-rel_C_sf"/>
</dbReference>
<dbReference type="Proteomes" id="UP000614915">
    <property type="component" value="Unassembled WGS sequence"/>
</dbReference>
<reference evidence="6 7" key="1">
    <citation type="submission" date="2020-11" db="EMBL/GenBank/DDBJ databases">
        <title>Sequencing the genomes of 1000 actinobacteria strains.</title>
        <authorList>
            <person name="Klenk H.-P."/>
        </authorList>
    </citation>
    <scope>NUCLEOTIDE SEQUENCE [LARGE SCALE GENOMIC DNA]</scope>
    <source>
        <strain evidence="6 7">DSM 101692</strain>
    </source>
</reference>
<evidence type="ECO:0000256" key="1">
    <source>
        <dbReference type="ARBA" id="ARBA00023015"/>
    </source>
</evidence>
<dbReference type="Gene3D" id="1.10.357.10">
    <property type="entry name" value="Tetracycline Repressor, domain 2"/>
    <property type="match status" value="1"/>
</dbReference>
<dbReference type="Pfam" id="PF00440">
    <property type="entry name" value="TetR_N"/>
    <property type="match status" value="1"/>
</dbReference>
<proteinExistence type="predicted"/>
<feature type="DNA-binding region" description="H-T-H motif" evidence="4">
    <location>
        <begin position="39"/>
        <end position="58"/>
    </location>
</feature>
<gene>
    <name evidence="6" type="ORF">IW248_001200</name>
</gene>
<keyword evidence="7" id="KW-1185">Reference proteome</keyword>
<dbReference type="InterPro" id="IPR001647">
    <property type="entry name" value="HTH_TetR"/>
</dbReference>
<evidence type="ECO:0000256" key="2">
    <source>
        <dbReference type="ARBA" id="ARBA00023125"/>
    </source>
</evidence>
<accession>A0ABS0JEZ5</accession>
<dbReference type="EMBL" id="JADOTX010000001">
    <property type="protein sequence ID" value="MBG6064913.1"/>
    <property type="molecule type" value="Genomic_DNA"/>
</dbReference>
<comment type="caution">
    <text evidence="6">The sequence shown here is derived from an EMBL/GenBank/DDBJ whole genome shotgun (WGS) entry which is preliminary data.</text>
</comment>
<dbReference type="InterPro" id="IPR009057">
    <property type="entry name" value="Homeodomain-like_sf"/>
</dbReference>
<dbReference type="PANTHER" id="PTHR30055:SF234">
    <property type="entry name" value="HTH-TYPE TRANSCRIPTIONAL REGULATOR BETI"/>
    <property type="match status" value="1"/>
</dbReference>
<name>A0ABS0JEZ5_9ACTN</name>
<protein>
    <submittedName>
        <fullName evidence="6">AcrR family transcriptional regulator</fullName>
    </submittedName>
</protein>
<dbReference type="PANTHER" id="PTHR30055">
    <property type="entry name" value="HTH-TYPE TRANSCRIPTIONAL REGULATOR RUTR"/>
    <property type="match status" value="1"/>
</dbReference>
<dbReference type="InterPro" id="IPR025996">
    <property type="entry name" value="MT1864/Rv1816-like_C"/>
</dbReference>
<organism evidence="6 7">
    <name type="scientific">Micromonospora ureilytica</name>
    <dbReference type="NCBI Taxonomy" id="709868"/>
    <lineage>
        <taxon>Bacteria</taxon>
        <taxon>Bacillati</taxon>
        <taxon>Actinomycetota</taxon>
        <taxon>Actinomycetes</taxon>
        <taxon>Micromonosporales</taxon>
        <taxon>Micromonosporaceae</taxon>
        <taxon>Micromonospora</taxon>
    </lineage>
</organism>
<evidence type="ECO:0000313" key="6">
    <source>
        <dbReference type="EMBL" id="MBG6064913.1"/>
    </source>
</evidence>
<dbReference type="RefSeq" id="WP_240639114.1">
    <property type="nucleotide sequence ID" value="NZ_JADOTX010000001.1"/>
</dbReference>
<keyword evidence="2 4" id="KW-0238">DNA-binding</keyword>
<dbReference type="SUPFAM" id="SSF46689">
    <property type="entry name" value="Homeodomain-like"/>
    <property type="match status" value="1"/>
</dbReference>
<feature type="domain" description="HTH tetR-type" evidence="5">
    <location>
        <begin position="16"/>
        <end position="76"/>
    </location>
</feature>
<evidence type="ECO:0000313" key="7">
    <source>
        <dbReference type="Proteomes" id="UP000614915"/>
    </source>
</evidence>